<dbReference type="InterPro" id="IPR003903">
    <property type="entry name" value="UIM_dom"/>
</dbReference>
<organism evidence="2 3">
    <name type="scientific">Caenorhabditis japonica</name>
    <dbReference type="NCBI Taxonomy" id="281687"/>
    <lineage>
        <taxon>Eukaryota</taxon>
        <taxon>Metazoa</taxon>
        <taxon>Ecdysozoa</taxon>
        <taxon>Nematoda</taxon>
        <taxon>Chromadorea</taxon>
        <taxon>Rhabditida</taxon>
        <taxon>Rhabditina</taxon>
        <taxon>Rhabditomorpha</taxon>
        <taxon>Rhabditoidea</taxon>
        <taxon>Rhabditidae</taxon>
        <taxon>Peloderinae</taxon>
        <taxon>Caenorhabditis</taxon>
    </lineage>
</organism>
<evidence type="ECO:0000313" key="2">
    <source>
        <dbReference type="EnsemblMetazoa" id="CJA13329.1"/>
    </source>
</evidence>
<dbReference type="EnsemblMetazoa" id="CJA13329.1">
    <property type="protein sequence ID" value="CJA13329.1"/>
    <property type="gene ID" value="WBGene00132533"/>
</dbReference>
<keyword evidence="1" id="KW-1133">Transmembrane helix</keyword>
<protein>
    <submittedName>
        <fullName evidence="2">Uncharacterized protein</fullName>
    </submittedName>
</protein>
<dbReference type="Proteomes" id="UP000005237">
    <property type="component" value="Unassembled WGS sequence"/>
</dbReference>
<keyword evidence="3" id="KW-1185">Reference proteome</keyword>
<accession>A0A8R1DVL9</accession>
<feature type="transmembrane region" description="Helical" evidence="1">
    <location>
        <begin position="20"/>
        <end position="43"/>
    </location>
</feature>
<evidence type="ECO:0000256" key="1">
    <source>
        <dbReference type="SAM" id="Phobius"/>
    </source>
</evidence>
<dbReference type="AlphaFoldDB" id="A0A8R1DVL9"/>
<evidence type="ECO:0000313" key="3">
    <source>
        <dbReference type="Proteomes" id="UP000005237"/>
    </source>
</evidence>
<keyword evidence="1" id="KW-0472">Membrane</keyword>
<keyword evidence="1" id="KW-0812">Transmembrane</keyword>
<sequence length="107" mass="11724">MLFWDSCGGKRKRKPCAIGVPTAVLGLQIAVVLSILGVAIYAFRRRRSRVCDSSAVTTTSPSAPEDVAMTTFSSEEQEMRRAIAASLEEESERKMIEKAITEADSRV</sequence>
<reference evidence="2" key="2">
    <citation type="submission" date="2022-06" db="UniProtKB">
        <authorList>
            <consortium name="EnsemblMetazoa"/>
        </authorList>
    </citation>
    <scope>IDENTIFICATION</scope>
    <source>
        <strain evidence="2">DF5081</strain>
    </source>
</reference>
<dbReference type="OMA" id="ACRRQRI"/>
<proteinExistence type="predicted"/>
<dbReference type="PROSITE" id="PS50330">
    <property type="entry name" value="UIM"/>
    <property type="match status" value="1"/>
</dbReference>
<reference evidence="3" key="1">
    <citation type="submission" date="2010-08" db="EMBL/GenBank/DDBJ databases">
        <authorList>
            <consortium name="Caenorhabditis japonica Sequencing Consortium"/>
            <person name="Wilson R.K."/>
        </authorList>
    </citation>
    <scope>NUCLEOTIDE SEQUENCE [LARGE SCALE GENOMIC DNA]</scope>
    <source>
        <strain evidence="3">DF5081</strain>
    </source>
</reference>
<name>A0A8R1DVL9_CAEJA</name>